<reference evidence="3" key="4">
    <citation type="submission" date="2022-12" db="EMBL/GenBank/DDBJ databases">
        <title>Comparative genomics of Legionella pneumophila isolates from the West Bank and Germany support molecular epidemiology of Legionnaires disease.</title>
        <authorList>
            <person name="Zayed A.R."/>
            <person name="Bitar D.M."/>
            <person name="Steinert M."/>
            <person name="Lueck C."/>
            <person name="Brettar I."/>
            <person name="Hoefle M.G."/>
            <person name="Bunk B."/>
        </authorList>
    </citation>
    <scope>NUCLEOTIDE SEQUENCE</scope>
    <source>
        <strain evidence="3">H23</strain>
    </source>
</reference>
<dbReference type="eggNOG" id="ENOG50316V4">
    <property type="taxonomic scope" value="Bacteria"/>
</dbReference>
<dbReference type="STRING" id="91892.BIZ52_04625"/>
<dbReference type="EMBL" id="UGOL01000001">
    <property type="protein sequence ID" value="STX79035.1"/>
    <property type="molecule type" value="Genomic_DNA"/>
</dbReference>
<keyword evidence="1" id="KW-0732">Signal</keyword>
<accession>A0A128KZU2</accession>
<gene>
    <name evidence="2" type="ORF">JBK99_10270</name>
    <name evidence="4" type="ORF">NCTC12000_01022</name>
    <name evidence="3" type="ORF">O6C86_03990</name>
</gene>
<dbReference type="GeneID" id="57034854"/>
<dbReference type="Proteomes" id="UP000254631">
    <property type="component" value="Unassembled WGS sequence"/>
</dbReference>
<evidence type="ECO:0000313" key="2">
    <source>
        <dbReference type="EMBL" id="HAU2396708.1"/>
    </source>
</evidence>
<evidence type="ECO:0000313" key="6">
    <source>
        <dbReference type="Proteomes" id="UP001071279"/>
    </source>
</evidence>
<dbReference type="Proteomes" id="UP000863577">
    <property type="component" value="Unassembled WGS sequence"/>
</dbReference>
<sequence length="134" mass="13926">MKKLLSASVITLMITGCAAIPADPQAERVIASPNPAPKGCKYVGQVVGNQGNFFTGGFTSNRNLEEGAMNDLKNKASKKGANYIQLVTNRAGVTGSMSGSFDRHGGFMSGGSEQTNVTNLGNAYICPPKAIGLE</sequence>
<dbReference type="AlphaFoldDB" id="A0A128KZU2"/>
<dbReference type="Proteomes" id="UP001071279">
    <property type="component" value="Unassembled WGS sequence"/>
</dbReference>
<evidence type="ECO:0000313" key="4">
    <source>
        <dbReference type="EMBL" id="STX79035.1"/>
    </source>
</evidence>
<reference evidence="4 5" key="2">
    <citation type="submission" date="2018-06" db="EMBL/GenBank/DDBJ databases">
        <authorList>
            <consortium name="Pathogen Informatics"/>
            <person name="Doyle S."/>
        </authorList>
    </citation>
    <scope>NUCLEOTIDE SEQUENCE [LARGE SCALE GENOMIC DNA]</scope>
    <source>
        <strain evidence="4 5">NCTC12000</strain>
    </source>
</reference>
<dbReference type="EMBL" id="DACWOD010000007">
    <property type="protein sequence ID" value="HAU2396708.1"/>
    <property type="molecule type" value="Genomic_DNA"/>
</dbReference>
<feature type="chain" id="PRO_5014245235" evidence="1">
    <location>
        <begin position="19"/>
        <end position="134"/>
    </location>
</feature>
<dbReference type="OMA" id="NCPINNS"/>
<reference evidence="2" key="1">
    <citation type="journal article" date="2018" name="Genome Biol.">
        <title>SKESA: strategic k-mer extension for scrupulous assemblies.</title>
        <authorList>
            <person name="Souvorov A."/>
            <person name="Agarwala R."/>
            <person name="Lipman D.J."/>
        </authorList>
    </citation>
    <scope>NUCLEOTIDE SEQUENCE</scope>
    <source>
        <strain evidence="2">CL18-200174</strain>
    </source>
</reference>
<name>A0A128KZU2_LEGPN</name>
<evidence type="ECO:0000313" key="3">
    <source>
        <dbReference type="EMBL" id="MCZ4718376.1"/>
    </source>
</evidence>
<dbReference type="EMBL" id="JAPXIC010000017">
    <property type="protein sequence ID" value="MCZ4718376.1"/>
    <property type="molecule type" value="Genomic_DNA"/>
</dbReference>
<proteinExistence type="predicted"/>
<evidence type="ECO:0000256" key="1">
    <source>
        <dbReference type="SAM" id="SignalP"/>
    </source>
</evidence>
<dbReference type="PROSITE" id="PS51257">
    <property type="entry name" value="PROKAR_LIPOPROTEIN"/>
    <property type="match status" value="1"/>
</dbReference>
<dbReference type="RefSeq" id="WP_010946601.1">
    <property type="nucleotide sequence ID" value="NZ_AP024961.1"/>
</dbReference>
<dbReference type="Pfam" id="PF13698">
    <property type="entry name" value="DUF4156"/>
    <property type="match status" value="1"/>
</dbReference>
<reference evidence="2" key="3">
    <citation type="submission" date="2019-09" db="EMBL/GenBank/DDBJ databases">
        <authorList>
            <consortium name="NCBI Pathogen Detection Project"/>
        </authorList>
    </citation>
    <scope>NUCLEOTIDE SEQUENCE</scope>
    <source>
        <strain evidence="2">CL18-200174</strain>
    </source>
</reference>
<evidence type="ECO:0000313" key="5">
    <source>
        <dbReference type="Proteomes" id="UP000254631"/>
    </source>
</evidence>
<organism evidence="3 6">
    <name type="scientific">Legionella pneumophila</name>
    <dbReference type="NCBI Taxonomy" id="446"/>
    <lineage>
        <taxon>Bacteria</taxon>
        <taxon>Pseudomonadati</taxon>
        <taxon>Pseudomonadota</taxon>
        <taxon>Gammaproteobacteria</taxon>
        <taxon>Legionellales</taxon>
        <taxon>Legionellaceae</taxon>
        <taxon>Legionella</taxon>
    </lineage>
</organism>
<feature type="signal peptide" evidence="1">
    <location>
        <begin position="1"/>
        <end position="18"/>
    </location>
</feature>
<protein>
    <submittedName>
        <fullName evidence="4">Cytochrome c type biogenesis protein CycH</fullName>
    </submittedName>
    <submittedName>
        <fullName evidence="3">DUF4156 domain-containing protein</fullName>
    </submittedName>
</protein>
<dbReference type="InterPro" id="IPR025294">
    <property type="entry name" value="DUF4156"/>
</dbReference>